<dbReference type="GeneID" id="72197789"/>
<dbReference type="Proteomes" id="UP000501367">
    <property type="component" value="Chromosome"/>
</dbReference>
<feature type="signal peptide" evidence="1">
    <location>
        <begin position="1"/>
        <end position="31"/>
    </location>
</feature>
<dbReference type="KEGG" id="pum:HGP31_29555"/>
<evidence type="ECO:0000313" key="3">
    <source>
        <dbReference type="Proteomes" id="UP000501367"/>
    </source>
</evidence>
<organism evidence="2 3">
    <name type="scientific">Pseudomonas umsongensis</name>
    <dbReference type="NCBI Taxonomy" id="198618"/>
    <lineage>
        <taxon>Bacteria</taxon>
        <taxon>Pseudomonadati</taxon>
        <taxon>Pseudomonadota</taxon>
        <taxon>Gammaproteobacteria</taxon>
        <taxon>Pseudomonadales</taxon>
        <taxon>Pseudomonadaceae</taxon>
        <taxon>Pseudomonas</taxon>
    </lineage>
</organism>
<evidence type="ECO:0000256" key="1">
    <source>
        <dbReference type="SAM" id="SignalP"/>
    </source>
</evidence>
<keyword evidence="1" id="KW-0732">Signal</keyword>
<dbReference type="EMBL" id="CP051487">
    <property type="protein sequence ID" value="QJC82244.1"/>
    <property type="molecule type" value="Genomic_DNA"/>
</dbReference>
<feature type="chain" id="PRO_5041943192" evidence="1">
    <location>
        <begin position="32"/>
        <end position="205"/>
    </location>
</feature>
<gene>
    <name evidence="2" type="ORF">HGP31_29555</name>
</gene>
<dbReference type="RefSeq" id="WP_168759085.1">
    <property type="nucleotide sequence ID" value="NZ_CP051487.1"/>
</dbReference>
<dbReference type="AlphaFoldDB" id="A0AAE7DH67"/>
<accession>A0AAE7DH67</accession>
<protein>
    <submittedName>
        <fullName evidence="2">Uncharacterized protein</fullName>
    </submittedName>
</protein>
<sequence>MNLLRRMKWRRKVLAIAVAALLTMAVMRALSDDPEIALVIGEPWEAMRLRSSAAIDPAFPGYSWFNTPKSDARLRFIDDQFGFLTPLARFFTVSFDRDGLVRSLRMSPQIEPLLLDDTLKVVLDLQAQWRHGGWIPIRIDDDPPFADTSEWRARLRDVNKGGTSTWQAGNQYQVMLVVNRFRDDKRPTEERYLIKLQVARPWVNP</sequence>
<evidence type="ECO:0000313" key="2">
    <source>
        <dbReference type="EMBL" id="QJC82244.1"/>
    </source>
</evidence>
<reference evidence="2 3" key="1">
    <citation type="submission" date="2020-04" db="EMBL/GenBank/DDBJ databases">
        <authorList>
            <person name="Yao Y."/>
            <person name="He Z."/>
        </authorList>
    </citation>
    <scope>NUCLEOTIDE SEQUENCE [LARGE SCALE GENOMIC DNA]</scope>
    <source>
        <strain evidence="2 3">CY-1</strain>
    </source>
</reference>
<proteinExistence type="predicted"/>
<name>A0AAE7DH67_9PSED</name>